<feature type="transmembrane region" description="Helical" evidence="1">
    <location>
        <begin position="85"/>
        <end position="103"/>
    </location>
</feature>
<evidence type="ECO:0000259" key="2">
    <source>
        <dbReference type="Pfam" id="PF07885"/>
    </source>
</evidence>
<dbReference type="SUPFAM" id="SSF81324">
    <property type="entry name" value="Voltage-gated potassium channels"/>
    <property type="match status" value="1"/>
</dbReference>
<dbReference type="Pfam" id="PF07885">
    <property type="entry name" value="Ion_trans_2"/>
    <property type="match status" value="1"/>
</dbReference>
<evidence type="ECO:0000256" key="1">
    <source>
        <dbReference type="SAM" id="Phobius"/>
    </source>
</evidence>
<evidence type="ECO:0000313" key="3">
    <source>
        <dbReference type="EMBL" id="KNH03187.1"/>
    </source>
</evidence>
<gene>
    <name evidence="3" type="ORF">J121_2704</name>
</gene>
<feature type="transmembrane region" description="Helical" evidence="1">
    <location>
        <begin position="52"/>
        <end position="73"/>
    </location>
</feature>
<protein>
    <submittedName>
        <fullName evidence="3">Membrane protein</fullName>
    </submittedName>
</protein>
<feature type="transmembrane region" description="Helical" evidence="1">
    <location>
        <begin position="109"/>
        <end position="130"/>
    </location>
</feature>
<keyword evidence="1" id="KW-1133">Transmembrane helix</keyword>
<dbReference type="PATRIC" id="fig|1306953.7.peg.2795"/>
<name>A0A0L1KH90_9SPHN</name>
<dbReference type="STRING" id="1306953.J121_2704"/>
<accession>A0A0L1KH90</accession>
<comment type="caution">
    <text evidence="3">The sequence shown here is derived from an EMBL/GenBank/DDBJ whole genome shotgun (WGS) entry which is preliminary data.</text>
</comment>
<dbReference type="AlphaFoldDB" id="A0A0L1KH90"/>
<organism evidence="3 4">
    <name type="scientific">Qipengyuania citrea LAMA 915</name>
    <dbReference type="NCBI Taxonomy" id="1306953"/>
    <lineage>
        <taxon>Bacteria</taxon>
        <taxon>Pseudomonadati</taxon>
        <taxon>Pseudomonadota</taxon>
        <taxon>Alphaproteobacteria</taxon>
        <taxon>Sphingomonadales</taxon>
        <taxon>Erythrobacteraceae</taxon>
        <taxon>Qipengyuania</taxon>
    </lineage>
</organism>
<keyword evidence="1" id="KW-0472">Membrane</keyword>
<dbReference type="Proteomes" id="UP000037446">
    <property type="component" value="Unassembled WGS sequence"/>
</dbReference>
<feature type="domain" description="Potassium channel" evidence="2">
    <location>
        <begin position="64"/>
        <end position="134"/>
    </location>
</feature>
<proteinExistence type="predicted"/>
<dbReference type="RefSeq" id="WP_050599400.1">
    <property type="nucleotide sequence ID" value="NZ_JYNE01000016.1"/>
</dbReference>
<sequence>MIAALLLGFALFAVALYFHMWMLRGAKAVSPPGKHPKHLRLLAGSSLVLASHLVIAGIFAGGMYLASVWGLGALEQDVIDSWMDYYYFALITISTVGLGDILPAGHMRAISGIAALTGFLMISCTAQYVYQTMSKQEN</sequence>
<reference evidence="3" key="1">
    <citation type="submission" date="2015-02" db="EMBL/GenBank/DDBJ databases">
        <authorList>
            <person name="Chooi Y.-H."/>
        </authorList>
    </citation>
    <scope>NUCLEOTIDE SEQUENCE [LARGE SCALE GENOMIC DNA]</scope>
    <source>
        <strain evidence="3">LAMA 915</strain>
    </source>
</reference>
<keyword evidence="1" id="KW-0812">Transmembrane</keyword>
<evidence type="ECO:0000313" key="4">
    <source>
        <dbReference type="Proteomes" id="UP000037446"/>
    </source>
</evidence>
<dbReference type="Gene3D" id="1.10.287.70">
    <property type="match status" value="1"/>
</dbReference>
<dbReference type="EMBL" id="JYNE01000016">
    <property type="protein sequence ID" value="KNH03187.1"/>
    <property type="molecule type" value="Genomic_DNA"/>
</dbReference>
<dbReference type="InterPro" id="IPR013099">
    <property type="entry name" value="K_chnl_dom"/>
</dbReference>